<dbReference type="EMBL" id="BAAADS010000012">
    <property type="protein sequence ID" value="GAA0602525.1"/>
    <property type="molecule type" value="Genomic_DNA"/>
</dbReference>
<sequence length="129" mass="14674">MLAIISILLLLSAPIHVSTLETQVEKQFFKTMEMDILYLQSLSYGSRTSSYKLSFHNNFSYSITSTAKEVVLKRKVPDGWQINDTTLKKIAFNDDGLINKAGTIFIHTSHNRFKVVCPFGKGRCYVAEY</sequence>
<gene>
    <name evidence="2" type="ORF">GCM10009001_19350</name>
</gene>
<proteinExistence type="predicted"/>
<keyword evidence="3" id="KW-1185">Reference proteome</keyword>
<evidence type="ECO:0000313" key="3">
    <source>
        <dbReference type="Proteomes" id="UP001500866"/>
    </source>
</evidence>
<accession>A0ABN1G1Y2</accession>
<feature type="chain" id="PRO_5046019528" description="Competence protein ComGD" evidence="1">
    <location>
        <begin position="18"/>
        <end position="129"/>
    </location>
</feature>
<protein>
    <recommendedName>
        <fullName evidence="4">Competence protein ComGD</fullName>
    </recommendedName>
</protein>
<organism evidence="2 3">
    <name type="scientific">Virgibacillus siamensis</name>
    <dbReference type="NCBI Taxonomy" id="480071"/>
    <lineage>
        <taxon>Bacteria</taxon>
        <taxon>Bacillati</taxon>
        <taxon>Bacillota</taxon>
        <taxon>Bacilli</taxon>
        <taxon>Bacillales</taxon>
        <taxon>Bacillaceae</taxon>
        <taxon>Virgibacillus</taxon>
    </lineage>
</organism>
<name>A0ABN1G1Y2_9BACI</name>
<keyword evidence="1" id="KW-0732">Signal</keyword>
<evidence type="ECO:0000313" key="2">
    <source>
        <dbReference type="EMBL" id="GAA0602525.1"/>
    </source>
</evidence>
<comment type="caution">
    <text evidence="2">The sequence shown here is derived from an EMBL/GenBank/DDBJ whole genome shotgun (WGS) entry which is preliminary data.</text>
</comment>
<dbReference type="PIRSF" id="PIRSF021292">
    <property type="entry name" value="Competence_ComGD"/>
    <property type="match status" value="1"/>
</dbReference>
<dbReference type="InterPro" id="IPR016785">
    <property type="entry name" value="ComGD"/>
</dbReference>
<evidence type="ECO:0008006" key="4">
    <source>
        <dbReference type="Google" id="ProtNLM"/>
    </source>
</evidence>
<evidence type="ECO:0000256" key="1">
    <source>
        <dbReference type="SAM" id="SignalP"/>
    </source>
</evidence>
<reference evidence="2 3" key="1">
    <citation type="journal article" date="2019" name="Int. J. Syst. Evol. Microbiol.">
        <title>The Global Catalogue of Microorganisms (GCM) 10K type strain sequencing project: providing services to taxonomists for standard genome sequencing and annotation.</title>
        <authorList>
            <consortium name="The Broad Institute Genomics Platform"/>
            <consortium name="The Broad Institute Genome Sequencing Center for Infectious Disease"/>
            <person name="Wu L."/>
            <person name="Ma J."/>
        </authorList>
    </citation>
    <scope>NUCLEOTIDE SEQUENCE [LARGE SCALE GENOMIC DNA]</scope>
    <source>
        <strain evidence="2 3">JCM 15395</strain>
    </source>
</reference>
<dbReference type="Proteomes" id="UP001500866">
    <property type="component" value="Unassembled WGS sequence"/>
</dbReference>
<feature type="signal peptide" evidence="1">
    <location>
        <begin position="1"/>
        <end position="17"/>
    </location>
</feature>